<evidence type="ECO:0000259" key="1">
    <source>
        <dbReference type="Pfam" id="PF01872"/>
    </source>
</evidence>
<reference evidence="2 3" key="1">
    <citation type="journal article" date="1999" name="Science">
        <title>Genome sequence of the radioresistant bacterium Deinococcus radiodurans R1.</title>
        <authorList>
            <person name="White O."/>
            <person name="Eisen J.A."/>
            <person name="Heidelberg J.F."/>
            <person name="Hickey E.K."/>
            <person name="Peterson J.D."/>
            <person name="Dodson R.J."/>
            <person name="Haft D.H."/>
            <person name="Gwinn M.L."/>
            <person name="Nelson W.C."/>
            <person name="Richardson D.L."/>
            <person name="Moffat K.S."/>
            <person name="Qin H."/>
            <person name="Jiang L."/>
            <person name="Pamphile W."/>
            <person name="Crosby M."/>
            <person name="Shen M."/>
            <person name="Vamathevan J.J."/>
            <person name="Lam P."/>
            <person name="McDonald L."/>
            <person name="Utterback T."/>
            <person name="Zalewski C."/>
            <person name="Makarova K.S."/>
            <person name="Aravind L."/>
            <person name="Daly M.J."/>
            <person name="Minton K.W."/>
            <person name="Fleischmann R.D."/>
            <person name="Ketchum K.A."/>
            <person name="Nelson K.E."/>
            <person name="Salzberg S."/>
            <person name="Smith H.O."/>
            <person name="Venter J.C."/>
            <person name="Fraser C.M."/>
        </authorList>
    </citation>
    <scope>NUCLEOTIDE SEQUENCE [LARGE SCALE GENOMIC DNA]</scope>
    <source>
        <strain evidence="3">ATCC 13939 / DSM 20539 / JCM 16871 / LMG 4051 / NBRC 15346 / NCIMB 9279 / R1 / VKM B-1422</strain>
    </source>
</reference>
<dbReference type="SUPFAM" id="SSF53597">
    <property type="entry name" value="Dihydrofolate reductase-like"/>
    <property type="match status" value="1"/>
</dbReference>
<evidence type="ECO:0000313" key="3">
    <source>
        <dbReference type="Proteomes" id="UP000002524"/>
    </source>
</evidence>
<evidence type="ECO:0000313" key="2">
    <source>
        <dbReference type="EMBL" id="AAF10372.1"/>
    </source>
</evidence>
<dbReference type="InterPro" id="IPR002734">
    <property type="entry name" value="RibDG_C"/>
</dbReference>
<dbReference type="GeneID" id="69517038"/>
<organism evidence="2 3">
    <name type="scientific">Deinococcus radiodurans (strain ATCC 13939 / DSM 20539 / JCM 16871 / CCUG 27074 / LMG 4051 / NBRC 15346 / NCIMB 9279 / VKM B-1422 / R1)</name>
    <dbReference type="NCBI Taxonomy" id="243230"/>
    <lineage>
        <taxon>Bacteria</taxon>
        <taxon>Thermotogati</taxon>
        <taxon>Deinococcota</taxon>
        <taxon>Deinococci</taxon>
        <taxon>Deinococcales</taxon>
        <taxon>Deinococcaceae</taxon>
        <taxon>Deinococcus</taxon>
    </lineage>
</organism>
<dbReference type="PANTHER" id="PTHR38011:SF11">
    <property type="entry name" value="2,5-DIAMINO-6-RIBOSYLAMINO-4(3H)-PYRIMIDINONE 5'-PHOSPHATE REDUCTASE"/>
    <property type="match status" value="1"/>
</dbReference>
<dbReference type="InParanoid" id="Q9RW76"/>
<dbReference type="HOGENOM" id="CLU_043966_4_2_0"/>
<feature type="domain" description="Bacterial bifunctional deaminase-reductase C-terminal" evidence="1">
    <location>
        <begin position="6"/>
        <end position="167"/>
    </location>
</feature>
<dbReference type="PIR" id="D75474">
    <property type="entry name" value="D75474"/>
</dbReference>
<dbReference type="STRING" id="243230.DR_0793"/>
<sequence>MPRPPLLAFIACSLDGLIARPGGELDWLALAEEPGEDHGYAAFVSRVDTLVMGRGTFETVRDFPEWPYAGLRVIVLSRTLGEADLPARLHGLLELHSGELPNLLPLLDGAKGVYVDGGQVLQSFIRAELLDELTVTRLPILLGQGRPLFGPLEADVRWEHVQTRVFDRTGTVQSTYRRLTTP</sequence>
<name>Q9RW76_DEIRA</name>
<dbReference type="Pfam" id="PF01872">
    <property type="entry name" value="RibD_C"/>
    <property type="match status" value="1"/>
</dbReference>
<dbReference type="GO" id="GO:0008703">
    <property type="term" value="F:5-amino-6-(5-phosphoribosylamino)uracil reductase activity"/>
    <property type="evidence" value="ECO:0007669"/>
    <property type="project" value="InterPro"/>
</dbReference>
<dbReference type="OrthoDB" id="195113at2"/>
<dbReference type="FunCoup" id="Q9RW76">
    <property type="interactions" value="49"/>
</dbReference>
<accession>Q9RW76</accession>
<dbReference type="RefSeq" id="WP_010887439.1">
    <property type="nucleotide sequence ID" value="NC_001263.1"/>
</dbReference>
<dbReference type="GO" id="GO:0009231">
    <property type="term" value="P:riboflavin biosynthetic process"/>
    <property type="evidence" value="ECO:0007669"/>
    <property type="project" value="InterPro"/>
</dbReference>
<proteinExistence type="predicted"/>
<dbReference type="eggNOG" id="COG0262">
    <property type="taxonomic scope" value="Bacteria"/>
</dbReference>
<dbReference type="PATRIC" id="fig|243230.17.peg.973"/>
<dbReference type="Proteomes" id="UP000002524">
    <property type="component" value="Chromosome 1"/>
</dbReference>
<dbReference type="PANTHER" id="PTHR38011">
    <property type="entry name" value="DIHYDROFOLATE REDUCTASE FAMILY PROTEIN (AFU_ORTHOLOGUE AFUA_8G06820)"/>
    <property type="match status" value="1"/>
</dbReference>
<dbReference type="InterPro" id="IPR050765">
    <property type="entry name" value="Riboflavin_Biosynth_HTPR"/>
</dbReference>
<gene>
    <name evidence="2" type="ordered locus">DR_0793</name>
</gene>
<dbReference type="KEGG" id="dra:DR_0793"/>
<protein>
    <recommendedName>
        <fullName evidence="1">Bacterial bifunctional deaminase-reductase C-terminal domain-containing protein</fullName>
    </recommendedName>
</protein>
<dbReference type="AlphaFoldDB" id="Q9RW76"/>
<dbReference type="EnsemblBacteria" id="AAF10372">
    <property type="protein sequence ID" value="AAF10372"/>
    <property type="gene ID" value="DR_0793"/>
</dbReference>
<dbReference type="PaxDb" id="243230-DR_0793"/>
<keyword evidence="3" id="KW-1185">Reference proteome</keyword>
<dbReference type="Gene3D" id="3.40.430.10">
    <property type="entry name" value="Dihydrofolate Reductase, subunit A"/>
    <property type="match status" value="1"/>
</dbReference>
<dbReference type="EMBL" id="AE000513">
    <property type="protein sequence ID" value="AAF10372.1"/>
    <property type="molecule type" value="Genomic_DNA"/>
</dbReference>
<dbReference type="InterPro" id="IPR024072">
    <property type="entry name" value="DHFR-like_dom_sf"/>
</dbReference>